<evidence type="ECO:0000313" key="1">
    <source>
        <dbReference type="EMBL" id="CAB4786274.1"/>
    </source>
</evidence>
<sequence length="300" mass="33893">MRIPKLRWTDNEVYGHGLILREYCDIHRDQSFRVHVQHGWNPSSGWTLAGKEILPPKEPRVVWSSRQIAYSDMVGIRVRAAIGAPFIYLDQLMAAGQMLNHRSSNGTLAFPYHGNERDPVSANHRNLAAQIEERETSSAHICLYSTEWNNHSIRSIYKEKFENVFTLGNRENRFFLQHLYFTLGDYKRAASNRFSTALLYAAHLGLRTEVYGAEARIAGEFDGLGAQGKLTTAFPEIHRREISSDEGMQLAQEELGIKFLRAPAELAEILGLSSLAGRFQAGKAMGVYAARRATVSVQKR</sequence>
<name>A0A6J6WSS5_9ZZZZ</name>
<dbReference type="EMBL" id="CAFAAI010000005">
    <property type="protein sequence ID" value="CAB4786274.1"/>
    <property type="molecule type" value="Genomic_DNA"/>
</dbReference>
<accession>A0A6J6WSS5</accession>
<gene>
    <name evidence="1" type="ORF">UFOPK2992_00088</name>
</gene>
<proteinExistence type="predicted"/>
<dbReference type="AlphaFoldDB" id="A0A6J6WSS5"/>
<organism evidence="1">
    <name type="scientific">freshwater metagenome</name>
    <dbReference type="NCBI Taxonomy" id="449393"/>
    <lineage>
        <taxon>unclassified sequences</taxon>
        <taxon>metagenomes</taxon>
        <taxon>ecological metagenomes</taxon>
    </lineage>
</organism>
<protein>
    <submittedName>
        <fullName evidence="1">Unannotated protein</fullName>
    </submittedName>
</protein>
<reference evidence="1" key="1">
    <citation type="submission" date="2020-05" db="EMBL/GenBank/DDBJ databases">
        <authorList>
            <person name="Chiriac C."/>
            <person name="Salcher M."/>
            <person name="Ghai R."/>
            <person name="Kavagutti S V."/>
        </authorList>
    </citation>
    <scope>NUCLEOTIDE SEQUENCE</scope>
</reference>